<dbReference type="Proteomes" id="UP000540989">
    <property type="component" value="Unassembled WGS sequence"/>
</dbReference>
<dbReference type="GO" id="GO:0071949">
    <property type="term" value="F:FAD binding"/>
    <property type="evidence" value="ECO:0007669"/>
    <property type="project" value="InterPro"/>
</dbReference>
<protein>
    <submittedName>
        <fullName evidence="4">Xylitol oxidase</fullName>
        <ecNumber evidence="4">1.1.3.41</ecNumber>
    </submittedName>
</protein>
<dbReference type="GO" id="GO:0016020">
    <property type="term" value="C:membrane"/>
    <property type="evidence" value="ECO:0007669"/>
    <property type="project" value="InterPro"/>
</dbReference>
<dbReference type="InterPro" id="IPR016171">
    <property type="entry name" value="Vanillyl_alc_oxidase_C-sub2"/>
</dbReference>
<organism evidence="4 5">
    <name type="scientific">Granulicella aggregans</name>
    <dbReference type="NCBI Taxonomy" id="474949"/>
    <lineage>
        <taxon>Bacteria</taxon>
        <taxon>Pseudomonadati</taxon>
        <taxon>Acidobacteriota</taxon>
        <taxon>Terriglobia</taxon>
        <taxon>Terriglobales</taxon>
        <taxon>Acidobacteriaceae</taxon>
        <taxon>Granulicella</taxon>
    </lineage>
</organism>
<dbReference type="InterPro" id="IPR010031">
    <property type="entry name" value="FAD_lactone_oxidase-like"/>
</dbReference>
<evidence type="ECO:0000313" key="5">
    <source>
        <dbReference type="Proteomes" id="UP000540989"/>
    </source>
</evidence>
<dbReference type="InterPro" id="IPR019546">
    <property type="entry name" value="TAT_signal_bac_arc"/>
</dbReference>
<comment type="caution">
    <text evidence="4">The sequence shown here is derived from an EMBL/GenBank/DDBJ whole genome shotgun (WGS) entry which is preliminary data.</text>
</comment>
<dbReference type="Gene3D" id="3.30.465.10">
    <property type="match status" value="1"/>
</dbReference>
<dbReference type="PIRSF" id="PIRSF000136">
    <property type="entry name" value="LGO_GLO"/>
    <property type="match status" value="1"/>
</dbReference>
<dbReference type="Pfam" id="PF01565">
    <property type="entry name" value="FAD_binding_4"/>
    <property type="match status" value="1"/>
</dbReference>
<dbReference type="RefSeq" id="WP_184217072.1">
    <property type="nucleotide sequence ID" value="NZ_JACHIP010000003.1"/>
</dbReference>
<keyword evidence="5" id="KW-1185">Reference proteome</keyword>
<proteinExistence type="predicted"/>
<dbReference type="Gene3D" id="3.30.70.2530">
    <property type="match status" value="1"/>
</dbReference>
<dbReference type="EMBL" id="JACHIP010000003">
    <property type="protein sequence ID" value="MBB5057900.1"/>
    <property type="molecule type" value="Genomic_DNA"/>
</dbReference>
<dbReference type="InterPro" id="IPR016167">
    <property type="entry name" value="FAD-bd_PCMH_sub1"/>
</dbReference>
<keyword evidence="1" id="KW-0285">Flavoprotein</keyword>
<keyword evidence="2 4" id="KW-0560">Oxidoreductase</keyword>
<dbReference type="GO" id="GO:0003885">
    <property type="term" value="F:D-arabinono-1,4-lactone oxidase activity"/>
    <property type="evidence" value="ECO:0007669"/>
    <property type="project" value="InterPro"/>
</dbReference>
<evidence type="ECO:0000313" key="4">
    <source>
        <dbReference type="EMBL" id="MBB5057900.1"/>
    </source>
</evidence>
<dbReference type="EC" id="1.1.3.41" evidence="4"/>
<evidence type="ECO:0000256" key="1">
    <source>
        <dbReference type="ARBA" id="ARBA00022827"/>
    </source>
</evidence>
<dbReference type="Gene3D" id="1.10.45.10">
    <property type="entry name" value="Vanillyl-alcohol Oxidase, Chain A, domain 4"/>
    <property type="match status" value="1"/>
</dbReference>
<dbReference type="InterPro" id="IPR036318">
    <property type="entry name" value="FAD-bd_PCMH-like_sf"/>
</dbReference>
<dbReference type="Pfam" id="PF10518">
    <property type="entry name" value="TAT_signal"/>
    <property type="match status" value="1"/>
</dbReference>
<dbReference type="InterPro" id="IPR006094">
    <property type="entry name" value="Oxid_FAD_bind_N"/>
</dbReference>
<feature type="domain" description="FAD-binding PCMH-type" evidence="3">
    <location>
        <begin position="39"/>
        <end position="204"/>
    </location>
</feature>
<dbReference type="InterPro" id="IPR007173">
    <property type="entry name" value="ALO_C"/>
</dbReference>
<accession>A0A7W7ZDJ5</accession>
<dbReference type="SUPFAM" id="SSF56176">
    <property type="entry name" value="FAD-binding/transporter-associated domain-like"/>
    <property type="match status" value="1"/>
</dbReference>
<keyword evidence="1" id="KW-0274">FAD</keyword>
<dbReference type="AlphaFoldDB" id="A0A7W7ZDJ5"/>
<evidence type="ECO:0000259" key="3">
    <source>
        <dbReference type="PROSITE" id="PS51387"/>
    </source>
</evidence>
<dbReference type="InterPro" id="IPR016166">
    <property type="entry name" value="FAD-bd_PCMH"/>
</dbReference>
<reference evidence="4 5" key="1">
    <citation type="submission" date="2020-08" db="EMBL/GenBank/DDBJ databases">
        <title>Genomic Encyclopedia of Type Strains, Phase IV (KMG-V): Genome sequencing to study the core and pangenomes of soil and plant-associated prokaryotes.</title>
        <authorList>
            <person name="Whitman W."/>
        </authorList>
    </citation>
    <scope>NUCLEOTIDE SEQUENCE [LARGE SCALE GENOMIC DNA]</scope>
    <source>
        <strain evidence="4 5">M8UP14</strain>
    </source>
</reference>
<dbReference type="PANTHER" id="PTHR43762:SF1">
    <property type="entry name" value="D-ARABINONO-1,4-LACTONE OXIDASE"/>
    <property type="match status" value="1"/>
</dbReference>
<name>A0A7W7ZDJ5_9BACT</name>
<dbReference type="Gene3D" id="3.30.70.2520">
    <property type="match status" value="1"/>
</dbReference>
<sequence>MDKRQFLKGSAALAAMTAVRGGLAQSGSGGPRENWAGTFHYSTDNVLQPASVADVQKAITSVDSVRALGTRHSFNGIADSKVAQISTLGLHDFKLDAAAKTVTVGAGIKYGDLAVQLDKAGFALANMASLPHISVGGSIATGTHGSGLRNGGLATSVSGLEIVAADGTVHTLTRAKDGDAFHGAVVSMGSLGVVTHVTLDVEPSYEMTQIVYQALDFHELEHNFEAIMNTGYSLSLFTNWQHHKAWEVWIKRRVDQGGGAAPPEMFYGATLAKEKLHPVVGQGPEKTTDQLNSVGKWYERLPHFKMEFTPSTGREIQTEYFVPFEHAYEAVLAVESLRDQITPHLFVTELRSIAADDLWMSMAYKRRSLAIHFTWKPEWDAVMKVIPQVEAKLKPFTPRPHWGKVNTLAAPQVRAAYPRADDFTQLLKSYDPKGKFVNEYMRHELLG</sequence>
<dbReference type="PROSITE" id="PS51387">
    <property type="entry name" value="FAD_PCMH"/>
    <property type="match status" value="1"/>
</dbReference>
<dbReference type="PANTHER" id="PTHR43762">
    <property type="entry name" value="L-GULONOLACTONE OXIDASE"/>
    <property type="match status" value="1"/>
</dbReference>
<gene>
    <name evidence="4" type="ORF">HDF16_002606</name>
</gene>
<dbReference type="Gene3D" id="3.30.43.10">
    <property type="entry name" value="Uridine Diphospho-n-acetylenolpyruvylglucosamine Reductase, domain 2"/>
    <property type="match status" value="1"/>
</dbReference>
<evidence type="ECO:0000256" key="2">
    <source>
        <dbReference type="ARBA" id="ARBA00023002"/>
    </source>
</evidence>
<dbReference type="GO" id="GO:0050582">
    <property type="term" value="F:xylitol oxidase activity"/>
    <property type="evidence" value="ECO:0007669"/>
    <property type="project" value="UniProtKB-EC"/>
</dbReference>
<dbReference type="GO" id="GO:0080049">
    <property type="term" value="F:L-gulono-1,4-lactone dehydrogenase activity"/>
    <property type="evidence" value="ECO:0007669"/>
    <property type="project" value="TreeGrafter"/>
</dbReference>
<dbReference type="InterPro" id="IPR016169">
    <property type="entry name" value="FAD-bd_PCMH_sub2"/>
</dbReference>
<dbReference type="Pfam" id="PF04030">
    <property type="entry name" value="ALO"/>
    <property type="match status" value="1"/>
</dbReference>